<reference evidence="1 2" key="1">
    <citation type="submission" date="2015-12" db="EMBL/GenBank/DDBJ databases">
        <title>Draft genome sequence of the thermoanaerobe Thermotalea metallivorans, an isolate from the runoff channel of the Great Artesian Basin, Australia.</title>
        <authorList>
            <person name="Patel B.K."/>
        </authorList>
    </citation>
    <scope>NUCLEOTIDE SEQUENCE [LARGE SCALE GENOMIC DNA]</scope>
    <source>
        <strain evidence="1 2">B2-1</strain>
    </source>
</reference>
<dbReference type="EC" id="4.1.99.14" evidence="1"/>
<dbReference type="Proteomes" id="UP000070456">
    <property type="component" value="Unassembled WGS sequence"/>
</dbReference>
<dbReference type="GO" id="GO:0051539">
    <property type="term" value="F:4 iron, 4 sulfur cluster binding"/>
    <property type="evidence" value="ECO:0007669"/>
    <property type="project" value="TreeGrafter"/>
</dbReference>
<organism evidence="1 2">
    <name type="scientific">Thermotalea metallivorans</name>
    <dbReference type="NCBI Taxonomy" id="520762"/>
    <lineage>
        <taxon>Bacteria</taxon>
        <taxon>Bacillati</taxon>
        <taxon>Bacillota</taxon>
        <taxon>Clostridia</taxon>
        <taxon>Peptostreptococcales</taxon>
        <taxon>Thermotaleaceae</taxon>
        <taxon>Thermotalea</taxon>
    </lineage>
</organism>
<comment type="caution">
    <text evidence="1">The sequence shown here is derived from an EMBL/GenBank/DDBJ whole genome shotgun (WGS) entry which is preliminary data.</text>
</comment>
<dbReference type="STRING" id="520762.AN619_25200"/>
<accession>A0A140L0X7</accession>
<dbReference type="SUPFAM" id="SSF102114">
    <property type="entry name" value="Radical SAM enzymes"/>
    <property type="match status" value="1"/>
</dbReference>
<dbReference type="AlphaFoldDB" id="A0A140L0X7"/>
<dbReference type="PANTHER" id="PTHR37822">
    <property type="entry name" value="SPORE PHOTOPRODUCT LYASE-RELATED"/>
    <property type="match status" value="1"/>
</dbReference>
<proteinExistence type="predicted"/>
<dbReference type="GO" id="GO:1904047">
    <property type="term" value="F:S-adenosyl-L-methionine binding"/>
    <property type="evidence" value="ECO:0007669"/>
    <property type="project" value="TreeGrafter"/>
</dbReference>
<dbReference type="GO" id="GO:0003913">
    <property type="term" value="F:DNA photolyase activity"/>
    <property type="evidence" value="ECO:0007669"/>
    <property type="project" value="TreeGrafter"/>
</dbReference>
<dbReference type="Gene3D" id="3.80.30.30">
    <property type="match status" value="1"/>
</dbReference>
<dbReference type="InterPro" id="IPR058240">
    <property type="entry name" value="rSAM_sf"/>
</dbReference>
<dbReference type="EMBL" id="LOEE01000061">
    <property type="protein sequence ID" value="KXG74202.1"/>
    <property type="molecule type" value="Genomic_DNA"/>
</dbReference>
<sequence length="336" mass="39560">MQELKNSLPISSFSHIYMEREIKNHPNTQKMISHFKNAFVIEIDHYKEVFCRGHQSFTLQKQTPKLILAKKKDAFVYQGAEVCEDFGNDRFYYTSSMMNCIYDCEYCYLQGMYPSANIVIFVNLEDVFKEVERLLMEGTIYLCISYDTDLLALEGITSFVALWTEFARRHPSLKLELRTKSANFKAIENIPPLENFILAWTLSPSPVASRYEINAPSLEARLQSARKAMEKGWKVRICFDPLLYIKDWRVDYSRCIEETFRVLPSDKIYDISIGVFRMAKDYLKKIQKERPHSVLLAYPFVCDDGVSRYAEKHTKEMVDFVYEKIRAYLPKEKIYR</sequence>
<dbReference type="GO" id="GO:0042601">
    <property type="term" value="C:endospore-forming forespore"/>
    <property type="evidence" value="ECO:0007669"/>
    <property type="project" value="TreeGrafter"/>
</dbReference>
<dbReference type="RefSeq" id="WP_068557465.1">
    <property type="nucleotide sequence ID" value="NZ_LOEE01000061.1"/>
</dbReference>
<dbReference type="PANTHER" id="PTHR37822:SF2">
    <property type="entry name" value="SPORE PHOTOPRODUCT LYASE"/>
    <property type="match status" value="1"/>
</dbReference>
<gene>
    <name evidence="1" type="primary">splG</name>
    <name evidence="1" type="ORF">AN619_25200</name>
</gene>
<dbReference type="InterPro" id="IPR049539">
    <property type="entry name" value="SPL"/>
</dbReference>
<dbReference type="PATRIC" id="fig|520762.4.peg.2799"/>
<keyword evidence="1" id="KW-0456">Lyase</keyword>
<protein>
    <submittedName>
        <fullName evidence="1">Spore photoproduct lyase</fullName>
        <ecNumber evidence="1">4.1.99.14</ecNumber>
    </submittedName>
</protein>
<evidence type="ECO:0000313" key="1">
    <source>
        <dbReference type="EMBL" id="KXG74202.1"/>
    </source>
</evidence>
<keyword evidence="2" id="KW-1185">Reference proteome</keyword>
<dbReference type="Gene3D" id="3.40.50.12110">
    <property type="match status" value="1"/>
</dbReference>
<dbReference type="Pfam" id="PF20903">
    <property type="entry name" value="SPL"/>
    <property type="match status" value="1"/>
</dbReference>
<name>A0A140L0X7_9FIRM</name>
<evidence type="ECO:0000313" key="2">
    <source>
        <dbReference type="Proteomes" id="UP000070456"/>
    </source>
</evidence>
<dbReference type="OrthoDB" id="9783671at2"/>